<keyword evidence="2" id="KW-0472">Membrane</keyword>
<dbReference type="EMBL" id="CAADRA010005367">
    <property type="protein sequence ID" value="VFT89090.1"/>
    <property type="molecule type" value="Genomic_DNA"/>
</dbReference>
<feature type="domain" description="SGNH hydrolase-type esterase" evidence="3">
    <location>
        <begin position="143"/>
        <end position="300"/>
    </location>
</feature>
<evidence type="ECO:0000256" key="1">
    <source>
        <dbReference type="SAM" id="MobiDB-lite"/>
    </source>
</evidence>
<proteinExistence type="predicted"/>
<accession>A0A485KX17</accession>
<feature type="transmembrane region" description="Helical" evidence="2">
    <location>
        <begin position="54"/>
        <end position="76"/>
    </location>
</feature>
<evidence type="ECO:0000313" key="6">
    <source>
        <dbReference type="Proteomes" id="UP000332933"/>
    </source>
</evidence>
<dbReference type="Pfam" id="PF13472">
    <property type="entry name" value="Lipase_GDSL_2"/>
    <property type="match status" value="1"/>
</dbReference>
<organism evidence="5 6">
    <name type="scientific">Aphanomyces stellatus</name>
    <dbReference type="NCBI Taxonomy" id="120398"/>
    <lineage>
        <taxon>Eukaryota</taxon>
        <taxon>Sar</taxon>
        <taxon>Stramenopiles</taxon>
        <taxon>Oomycota</taxon>
        <taxon>Saprolegniomycetes</taxon>
        <taxon>Saprolegniales</taxon>
        <taxon>Verrucalvaceae</taxon>
        <taxon>Aphanomyces</taxon>
    </lineage>
</organism>
<protein>
    <submittedName>
        <fullName evidence="5">Aste57867_12236 protein</fullName>
    </submittedName>
</protein>
<dbReference type="AlphaFoldDB" id="A0A485KX17"/>
<evidence type="ECO:0000259" key="3">
    <source>
        <dbReference type="Pfam" id="PF13472"/>
    </source>
</evidence>
<dbReference type="SUPFAM" id="SSF52266">
    <property type="entry name" value="SGNH hydrolase"/>
    <property type="match status" value="1"/>
</dbReference>
<feature type="region of interest" description="Disordered" evidence="1">
    <location>
        <begin position="113"/>
        <end position="132"/>
    </location>
</feature>
<name>A0A485KX17_9STRA</name>
<keyword evidence="2" id="KW-1133">Transmembrane helix</keyword>
<dbReference type="InterPro" id="IPR036514">
    <property type="entry name" value="SGNH_hydro_sf"/>
</dbReference>
<dbReference type="PANTHER" id="PTHR14209">
    <property type="entry name" value="ISOAMYL ACETATE-HYDROLYZING ESTERASE 1"/>
    <property type="match status" value="1"/>
</dbReference>
<reference evidence="5 6" key="1">
    <citation type="submission" date="2019-03" db="EMBL/GenBank/DDBJ databases">
        <authorList>
            <person name="Gaulin E."/>
            <person name="Dumas B."/>
        </authorList>
    </citation>
    <scope>NUCLEOTIDE SEQUENCE [LARGE SCALE GENOMIC DNA]</scope>
    <source>
        <strain evidence="5">CBS 568.67</strain>
    </source>
</reference>
<dbReference type="InterPro" id="IPR013830">
    <property type="entry name" value="SGNH_hydro"/>
</dbReference>
<reference evidence="4" key="2">
    <citation type="submission" date="2019-06" db="EMBL/GenBank/DDBJ databases">
        <title>Genomics analysis of Aphanomyces spp. identifies a new class of oomycete effector associated with host adaptation.</title>
        <authorList>
            <person name="Gaulin E."/>
        </authorList>
    </citation>
    <scope>NUCLEOTIDE SEQUENCE</scope>
    <source>
        <strain evidence="4">CBS 578.67</strain>
    </source>
</reference>
<evidence type="ECO:0000313" key="5">
    <source>
        <dbReference type="EMBL" id="VFT89090.1"/>
    </source>
</evidence>
<dbReference type="OrthoDB" id="671439at2759"/>
<dbReference type="EMBL" id="VJMH01005346">
    <property type="protein sequence ID" value="KAF0697052.1"/>
    <property type="molecule type" value="Genomic_DNA"/>
</dbReference>
<evidence type="ECO:0000313" key="4">
    <source>
        <dbReference type="EMBL" id="KAF0697052.1"/>
    </source>
</evidence>
<dbReference type="InterPro" id="IPR045136">
    <property type="entry name" value="Iah1-like"/>
</dbReference>
<dbReference type="Proteomes" id="UP000332933">
    <property type="component" value="Unassembled WGS sequence"/>
</dbReference>
<keyword evidence="2" id="KW-0812">Transmembrane</keyword>
<feature type="compositionally biased region" description="Polar residues" evidence="1">
    <location>
        <begin position="123"/>
        <end position="132"/>
    </location>
</feature>
<keyword evidence="6" id="KW-1185">Reference proteome</keyword>
<feature type="region of interest" description="Disordered" evidence="1">
    <location>
        <begin position="80"/>
        <end position="104"/>
    </location>
</feature>
<sequence length="327" mass="35697">MAHSKREYIRQATPHQTHMAGNDAASSPHQVTIPIDEPRAFLRVQRSTRKPRSVVAMALLFVAIVLVLSVVCVALSKAQRSPTASSSEESHVSVPPPSRTIPATETPLLSSTAHLPTALPPQSRDSNTEFASNPDNLGFQVLFTYEYVGKADTMNRGHRGWTSRNWVAVLPTLAQEFSRPPSLVVVFLGTNDASTANGSVSWTTAVHVPLDEFQANLRTLATAFQSEWGSRVLFVTALPFNDVAPAWLGTRTNADTGRYAAAMMATGHDLDVPVVDLWTPLQDKMATIFYDGLHLNREGNVNVHARMRDAIAAAYPDLAPDNLPAYY</sequence>
<dbReference type="Gene3D" id="3.40.50.1110">
    <property type="entry name" value="SGNH hydrolase"/>
    <property type="match status" value="1"/>
</dbReference>
<feature type="region of interest" description="Disordered" evidence="1">
    <location>
        <begin position="1"/>
        <end position="30"/>
    </location>
</feature>
<gene>
    <name evidence="5" type="primary">Aste57867_12236</name>
    <name evidence="4" type="ORF">As57867_012191</name>
    <name evidence="5" type="ORF">ASTE57867_12236</name>
</gene>
<evidence type="ECO:0000256" key="2">
    <source>
        <dbReference type="SAM" id="Phobius"/>
    </source>
</evidence>
<dbReference type="PANTHER" id="PTHR14209:SF19">
    <property type="entry name" value="ISOAMYL ACETATE-HYDROLYZING ESTERASE 1 HOMOLOG"/>
    <property type="match status" value="1"/>
</dbReference>